<keyword evidence="2" id="KW-1133">Transmembrane helix</keyword>
<feature type="compositionally biased region" description="Basic residues" evidence="1">
    <location>
        <begin position="49"/>
        <end position="60"/>
    </location>
</feature>
<dbReference type="RefSeq" id="WP_221602505.1">
    <property type="nucleotide sequence ID" value="NZ_JAIGNU010000001.1"/>
</dbReference>
<keyword evidence="2" id="KW-0472">Membrane</keyword>
<proteinExistence type="predicted"/>
<feature type="region of interest" description="Disordered" evidence="1">
    <location>
        <begin position="33"/>
        <end position="60"/>
    </location>
</feature>
<reference evidence="3 4" key="1">
    <citation type="submission" date="2021-08" db="EMBL/GenBank/DDBJ databases">
        <title>Comparative Genomics Analysis of the Genus Qipengyuania Reveals Extensive Genetic Diversity and Metabolic Versatility, Including the Description of Fifteen Novel Species.</title>
        <authorList>
            <person name="Liu Y."/>
        </authorList>
    </citation>
    <scope>NUCLEOTIDE SEQUENCE [LARGE SCALE GENOMIC DNA]</scope>
    <source>
        <strain evidence="3 4">YG27</strain>
    </source>
</reference>
<protein>
    <submittedName>
        <fullName evidence="3">Uncharacterized protein</fullName>
    </submittedName>
</protein>
<evidence type="ECO:0000256" key="2">
    <source>
        <dbReference type="SAM" id="Phobius"/>
    </source>
</evidence>
<dbReference type="EMBL" id="JAIGNU010000001">
    <property type="protein sequence ID" value="MBX7501415.1"/>
    <property type="molecule type" value="Genomic_DNA"/>
</dbReference>
<name>A0ABS7JUS9_9SPHN</name>
<dbReference type="Proteomes" id="UP000782554">
    <property type="component" value="Unassembled WGS sequence"/>
</dbReference>
<comment type="caution">
    <text evidence="3">The sequence shown here is derived from an EMBL/GenBank/DDBJ whole genome shotgun (WGS) entry which is preliminary data.</text>
</comment>
<feature type="transmembrane region" description="Helical" evidence="2">
    <location>
        <begin position="6"/>
        <end position="23"/>
    </location>
</feature>
<evidence type="ECO:0000313" key="4">
    <source>
        <dbReference type="Proteomes" id="UP000782554"/>
    </source>
</evidence>
<gene>
    <name evidence="3" type="ORF">K3181_08175</name>
</gene>
<keyword evidence="4" id="KW-1185">Reference proteome</keyword>
<evidence type="ECO:0000256" key="1">
    <source>
        <dbReference type="SAM" id="MobiDB-lite"/>
    </source>
</evidence>
<keyword evidence="2" id="KW-0812">Transmembrane</keyword>
<sequence>MIDYFALGLTHVLIVIALLRIFARAQLDREDELVDPPAEPARVTPREARRQRRRKGGGDA</sequence>
<evidence type="ECO:0000313" key="3">
    <source>
        <dbReference type="EMBL" id="MBX7501415.1"/>
    </source>
</evidence>
<organism evidence="3 4">
    <name type="scientific">Qipengyuania mesophila</name>
    <dbReference type="NCBI Taxonomy" id="2867246"/>
    <lineage>
        <taxon>Bacteria</taxon>
        <taxon>Pseudomonadati</taxon>
        <taxon>Pseudomonadota</taxon>
        <taxon>Alphaproteobacteria</taxon>
        <taxon>Sphingomonadales</taxon>
        <taxon>Erythrobacteraceae</taxon>
        <taxon>Qipengyuania</taxon>
    </lineage>
</organism>
<accession>A0ABS7JUS9</accession>